<dbReference type="Proteomes" id="UP000799423">
    <property type="component" value="Unassembled WGS sequence"/>
</dbReference>
<evidence type="ECO:0000313" key="2">
    <source>
        <dbReference type="Proteomes" id="UP000799423"/>
    </source>
</evidence>
<name>A0A6A7BBN7_9PLEO</name>
<dbReference type="AlphaFoldDB" id="A0A6A7BBN7"/>
<protein>
    <submittedName>
        <fullName evidence="1">Uncharacterized protein</fullName>
    </submittedName>
</protein>
<accession>A0A6A7BBN7</accession>
<sequence length="56" mass="6489">MCGIIVVSEGRGNWNVRFGSSRRFEVIDARELFTEVEVCGFAMRASEKHQRQTQNR</sequence>
<organism evidence="1 2">
    <name type="scientific">Plenodomus tracheiphilus IPT5</name>
    <dbReference type="NCBI Taxonomy" id="1408161"/>
    <lineage>
        <taxon>Eukaryota</taxon>
        <taxon>Fungi</taxon>
        <taxon>Dikarya</taxon>
        <taxon>Ascomycota</taxon>
        <taxon>Pezizomycotina</taxon>
        <taxon>Dothideomycetes</taxon>
        <taxon>Pleosporomycetidae</taxon>
        <taxon>Pleosporales</taxon>
        <taxon>Pleosporineae</taxon>
        <taxon>Leptosphaeriaceae</taxon>
        <taxon>Plenodomus</taxon>
    </lineage>
</organism>
<dbReference type="EMBL" id="MU006297">
    <property type="protein sequence ID" value="KAF2852941.1"/>
    <property type="molecule type" value="Genomic_DNA"/>
</dbReference>
<reference evidence="1" key="1">
    <citation type="submission" date="2020-01" db="EMBL/GenBank/DDBJ databases">
        <authorList>
            <consortium name="DOE Joint Genome Institute"/>
            <person name="Haridas S."/>
            <person name="Albert R."/>
            <person name="Binder M."/>
            <person name="Bloem J."/>
            <person name="Labutti K."/>
            <person name="Salamov A."/>
            <person name="Andreopoulos B."/>
            <person name="Baker S.E."/>
            <person name="Barry K."/>
            <person name="Bills G."/>
            <person name="Bluhm B.H."/>
            <person name="Cannon C."/>
            <person name="Castanera R."/>
            <person name="Culley D.E."/>
            <person name="Daum C."/>
            <person name="Ezra D."/>
            <person name="Gonzalez J.B."/>
            <person name="Henrissat B."/>
            <person name="Kuo A."/>
            <person name="Liang C."/>
            <person name="Lipzen A."/>
            <person name="Lutzoni F."/>
            <person name="Magnuson J."/>
            <person name="Mondo S."/>
            <person name="Nolan M."/>
            <person name="Ohm R."/>
            <person name="Pangilinan J."/>
            <person name="Park H.-J."/>
            <person name="Ramirez L."/>
            <person name="Alfaro M."/>
            <person name="Sun H."/>
            <person name="Tritt A."/>
            <person name="Yoshinaga Y."/>
            <person name="Zwiers L.-H."/>
            <person name="Turgeon B.G."/>
            <person name="Goodwin S.B."/>
            <person name="Spatafora J.W."/>
            <person name="Crous P.W."/>
            <person name="Grigoriev I.V."/>
        </authorList>
    </citation>
    <scope>NUCLEOTIDE SEQUENCE</scope>
    <source>
        <strain evidence="1">IPT5</strain>
    </source>
</reference>
<gene>
    <name evidence="1" type="ORF">T440DRAFT_466506</name>
</gene>
<keyword evidence="2" id="KW-1185">Reference proteome</keyword>
<evidence type="ECO:0000313" key="1">
    <source>
        <dbReference type="EMBL" id="KAF2852941.1"/>
    </source>
</evidence>
<proteinExistence type="predicted"/>